<evidence type="ECO:0000259" key="1">
    <source>
        <dbReference type="Pfam" id="PF12146"/>
    </source>
</evidence>
<organism evidence="2 3">
    <name type="scientific">Ceratopteris richardii</name>
    <name type="common">Triangle waterfern</name>
    <dbReference type="NCBI Taxonomy" id="49495"/>
    <lineage>
        <taxon>Eukaryota</taxon>
        <taxon>Viridiplantae</taxon>
        <taxon>Streptophyta</taxon>
        <taxon>Embryophyta</taxon>
        <taxon>Tracheophyta</taxon>
        <taxon>Polypodiopsida</taxon>
        <taxon>Polypodiidae</taxon>
        <taxon>Polypodiales</taxon>
        <taxon>Pteridineae</taxon>
        <taxon>Pteridaceae</taxon>
        <taxon>Parkerioideae</taxon>
        <taxon>Ceratopteris</taxon>
    </lineage>
</organism>
<dbReference type="EMBL" id="CM035411">
    <property type="protein sequence ID" value="KAH7434964.1"/>
    <property type="molecule type" value="Genomic_DNA"/>
</dbReference>
<dbReference type="SUPFAM" id="SSF53474">
    <property type="entry name" value="alpha/beta-Hydrolases"/>
    <property type="match status" value="1"/>
</dbReference>
<comment type="caution">
    <text evidence="2">The sequence shown here is derived from an EMBL/GenBank/DDBJ whole genome shotgun (WGS) entry which is preliminary data.</text>
</comment>
<dbReference type="Pfam" id="PF12146">
    <property type="entry name" value="Hydrolase_4"/>
    <property type="match status" value="1"/>
</dbReference>
<evidence type="ECO:0000313" key="3">
    <source>
        <dbReference type="Proteomes" id="UP000825935"/>
    </source>
</evidence>
<dbReference type="Proteomes" id="UP000825935">
    <property type="component" value="Chromosome 6"/>
</dbReference>
<dbReference type="InterPro" id="IPR051044">
    <property type="entry name" value="MAG_DAG_Lipase"/>
</dbReference>
<dbReference type="InterPro" id="IPR022742">
    <property type="entry name" value="Hydrolase_4"/>
</dbReference>
<gene>
    <name evidence="2" type="ORF">KP509_06G042700</name>
</gene>
<dbReference type="PANTHER" id="PTHR11614">
    <property type="entry name" value="PHOSPHOLIPASE-RELATED"/>
    <property type="match status" value="1"/>
</dbReference>
<sequence length="325" mass="36327">MSEDGRQVKDFRIPLFPWGDTPEAEYYARKGVRNERKFIDSGRGFRIFTQSWVPLSLPVRALIFIVHGYGNDISWTLQNTAMLFTDMGCASFALDLEGHGRSGGLKGYIPDINAVAQDCYEYFMSVKQSQAFAGIPCFLYGESMGGAICLLLHFIDPGAWNGAILVAPMCKISDKMRPPWPVAQILQFLAKFFPTWAVVPAEDLVDKSIKDPVKREIGRNNPLRYAGKPRLGTILALLKTTAYLEEHLHDVDIPFLALHGNADVVTDPSVTQSLYECSKSNDKTIRIYEGMMHSLLQGEYDDNVSIILGDISSWLDIHINGNPCQ</sequence>
<dbReference type="AlphaFoldDB" id="A0A8T2UNN1"/>
<dbReference type="Gene3D" id="3.40.50.1820">
    <property type="entry name" value="alpha/beta hydrolase"/>
    <property type="match status" value="1"/>
</dbReference>
<proteinExistence type="predicted"/>
<reference evidence="2" key="1">
    <citation type="submission" date="2021-08" db="EMBL/GenBank/DDBJ databases">
        <title>WGS assembly of Ceratopteris richardii.</title>
        <authorList>
            <person name="Marchant D.B."/>
            <person name="Chen G."/>
            <person name="Jenkins J."/>
            <person name="Shu S."/>
            <person name="Leebens-Mack J."/>
            <person name="Grimwood J."/>
            <person name="Schmutz J."/>
            <person name="Soltis P."/>
            <person name="Soltis D."/>
            <person name="Chen Z.-H."/>
        </authorList>
    </citation>
    <scope>NUCLEOTIDE SEQUENCE</scope>
    <source>
        <strain evidence="2">Whitten #5841</strain>
        <tissue evidence="2">Leaf</tissue>
    </source>
</reference>
<accession>A0A8T2UNN1</accession>
<feature type="domain" description="Serine aminopeptidase S33" evidence="1">
    <location>
        <begin position="59"/>
        <end position="296"/>
    </location>
</feature>
<dbReference type="InterPro" id="IPR029058">
    <property type="entry name" value="AB_hydrolase_fold"/>
</dbReference>
<protein>
    <recommendedName>
        <fullName evidence="1">Serine aminopeptidase S33 domain-containing protein</fullName>
    </recommendedName>
</protein>
<dbReference type="OrthoDB" id="2498029at2759"/>
<dbReference type="OMA" id="NDVSWTF"/>
<name>A0A8T2UNN1_CERRI</name>
<keyword evidence="3" id="KW-1185">Reference proteome</keyword>
<evidence type="ECO:0000313" key="2">
    <source>
        <dbReference type="EMBL" id="KAH7434964.1"/>
    </source>
</evidence>